<dbReference type="AlphaFoldDB" id="A0A3M3LS03"/>
<protein>
    <submittedName>
        <fullName evidence="1">Uncharacterized protein</fullName>
    </submittedName>
</protein>
<name>A0A3M3LS03_PSECA</name>
<reference evidence="1 2" key="1">
    <citation type="submission" date="2018-08" db="EMBL/GenBank/DDBJ databases">
        <title>Recombination of ecologically and evolutionarily significant loci maintains genetic cohesion in the Pseudomonas syringae species complex.</title>
        <authorList>
            <person name="Dillon M."/>
            <person name="Thakur S."/>
            <person name="Almeida R.N.D."/>
            <person name="Weir B.S."/>
            <person name="Guttman D.S."/>
        </authorList>
    </citation>
    <scope>NUCLEOTIDE SEQUENCE [LARGE SCALE GENOMIC DNA]</scope>
    <source>
        <strain evidence="1 2">ICMP 2821</strain>
    </source>
</reference>
<dbReference type="Proteomes" id="UP000281372">
    <property type="component" value="Unassembled WGS sequence"/>
</dbReference>
<organism evidence="1 2">
    <name type="scientific">Pseudomonas cannabina</name>
    <dbReference type="NCBI Taxonomy" id="86840"/>
    <lineage>
        <taxon>Bacteria</taxon>
        <taxon>Pseudomonadati</taxon>
        <taxon>Pseudomonadota</taxon>
        <taxon>Gammaproteobacteria</taxon>
        <taxon>Pseudomonadales</taxon>
        <taxon>Pseudomonadaceae</taxon>
        <taxon>Pseudomonas</taxon>
    </lineage>
</organism>
<evidence type="ECO:0000313" key="1">
    <source>
        <dbReference type="EMBL" id="RMN37403.1"/>
    </source>
</evidence>
<proteinExistence type="predicted"/>
<dbReference type="EMBL" id="RBOW01000228">
    <property type="protein sequence ID" value="RMN37403.1"/>
    <property type="molecule type" value="Genomic_DNA"/>
</dbReference>
<sequence>MAMMQDDAEQIGRFKVHSQKHELELISKNRYRMLSKTTV</sequence>
<gene>
    <name evidence="1" type="ORF">ALQ64_01965</name>
</gene>
<comment type="caution">
    <text evidence="1">The sequence shown here is derived from an EMBL/GenBank/DDBJ whole genome shotgun (WGS) entry which is preliminary data.</text>
</comment>
<accession>A0A3M3LS03</accession>
<evidence type="ECO:0000313" key="2">
    <source>
        <dbReference type="Proteomes" id="UP000281372"/>
    </source>
</evidence>